<accession>A0ABD2P175</accession>
<dbReference type="PANTHER" id="PTHR12358:SF112">
    <property type="entry name" value="LD11247P-RELATED"/>
    <property type="match status" value="1"/>
</dbReference>
<evidence type="ECO:0000259" key="6">
    <source>
        <dbReference type="PROSITE" id="PS50146"/>
    </source>
</evidence>
<dbReference type="Gene3D" id="3.40.50.10330">
    <property type="entry name" value="Probable inorganic polyphosphate/atp-NAD kinase, domain 1"/>
    <property type="match status" value="1"/>
</dbReference>
<dbReference type="InterPro" id="IPR016064">
    <property type="entry name" value="NAD/diacylglycerol_kinase_sf"/>
</dbReference>
<dbReference type="InterPro" id="IPR001206">
    <property type="entry name" value="Diacylglycerol_kinase_cat_dom"/>
</dbReference>
<dbReference type="Pfam" id="PF19279">
    <property type="entry name" value="YegS_C"/>
    <property type="match status" value="1"/>
</dbReference>
<keyword evidence="3" id="KW-0418">Kinase</keyword>
<sequence>MVGGDGIVFEVINGLFERWDWSETVKNIPVGVIPGGSGNGLARSIAYHCGEPYIPSTLPSALAAIKSKVAPMDLVRVETKSQILFSFLSVGWGFLSDVDIESERLRILGGQRFNVWSLARLIGLRSYRGKIWYLPASCSFNIPKDIELSPINTGSNPDISVNTHATRQRLDSWYSAASRRTAFFSAAESSYQSTTDNETGDPANKEKPRMYGPASQLPCLNATLTPPWVCIDGSFLMVHASYQSHLGEDVLFVPDAKLNDGTIWLLVIHTGTTRSQLLQFLLRLSSGSHLNCISKRSRIQLLPVRAFRIEPDPKEQGYVTVDGELVEYGPIQAEIFPELGRIMVP</sequence>
<keyword evidence="8" id="KW-1185">Reference proteome</keyword>
<keyword evidence="4" id="KW-0067">ATP-binding</keyword>
<evidence type="ECO:0000256" key="4">
    <source>
        <dbReference type="ARBA" id="ARBA00022840"/>
    </source>
</evidence>
<name>A0ABD2P175_9CUCU</name>
<organism evidence="7 8">
    <name type="scientific">Cryptolaemus montrouzieri</name>
    <dbReference type="NCBI Taxonomy" id="559131"/>
    <lineage>
        <taxon>Eukaryota</taxon>
        <taxon>Metazoa</taxon>
        <taxon>Ecdysozoa</taxon>
        <taxon>Arthropoda</taxon>
        <taxon>Hexapoda</taxon>
        <taxon>Insecta</taxon>
        <taxon>Pterygota</taxon>
        <taxon>Neoptera</taxon>
        <taxon>Endopterygota</taxon>
        <taxon>Coleoptera</taxon>
        <taxon>Polyphaga</taxon>
        <taxon>Cucujiformia</taxon>
        <taxon>Coccinelloidea</taxon>
        <taxon>Coccinellidae</taxon>
        <taxon>Scymninae</taxon>
        <taxon>Scymnini</taxon>
        <taxon>Cryptolaemus</taxon>
    </lineage>
</organism>
<dbReference type="SUPFAM" id="SSF111331">
    <property type="entry name" value="NAD kinase/diacylglycerol kinase-like"/>
    <property type="match status" value="1"/>
</dbReference>
<keyword evidence="2" id="KW-0547">Nucleotide-binding</keyword>
<evidence type="ECO:0000256" key="2">
    <source>
        <dbReference type="ARBA" id="ARBA00022741"/>
    </source>
</evidence>
<dbReference type="InterPro" id="IPR050187">
    <property type="entry name" value="Lipid_Phosphate_FormReg"/>
</dbReference>
<feature type="region of interest" description="Disordered" evidence="5">
    <location>
        <begin position="189"/>
        <end position="210"/>
    </location>
</feature>
<feature type="domain" description="DAGKc" evidence="6">
    <location>
        <begin position="1"/>
        <end position="81"/>
    </location>
</feature>
<dbReference type="InterPro" id="IPR045540">
    <property type="entry name" value="YegS/DAGK_C"/>
</dbReference>
<proteinExistence type="predicted"/>
<evidence type="ECO:0000256" key="1">
    <source>
        <dbReference type="ARBA" id="ARBA00022679"/>
    </source>
</evidence>
<evidence type="ECO:0000256" key="3">
    <source>
        <dbReference type="ARBA" id="ARBA00022777"/>
    </source>
</evidence>
<comment type="caution">
    <text evidence="7">The sequence shown here is derived from an EMBL/GenBank/DDBJ whole genome shotgun (WGS) entry which is preliminary data.</text>
</comment>
<evidence type="ECO:0000313" key="8">
    <source>
        <dbReference type="Proteomes" id="UP001516400"/>
    </source>
</evidence>
<dbReference type="EMBL" id="JABFTP020000165">
    <property type="protein sequence ID" value="KAL3284427.1"/>
    <property type="molecule type" value="Genomic_DNA"/>
</dbReference>
<dbReference type="GO" id="GO:0005524">
    <property type="term" value="F:ATP binding"/>
    <property type="evidence" value="ECO:0007669"/>
    <property type="project" value="UniProtKB-KW"/>
</dbReference>
<keyword evidence="1" id="KW-0808">Transferase</keyword>
<dbReference type="GO" id="GO:0016301">
    <property type="term" value="F:kinase activity"/>
    <property type="evidence" value="ECO:0007669"/>
    <property type="project" value="UniProtKB-KW"/>
</dbReference>
<dbReference type="AlphaFoldDB" id="A0ABD2P175"/>
<evidence type="ECO:0000256" key="5">
    <source>
        <dbReference type="SAM" id="MobiDB-lite"/>
    </source>
</evidence>
<protein>
    <recommendedName>
        <fullName evidence="6">DAGKc domain-containing protein</fullName>
    </recommendedName>
</protein>
<gene>
    <name evidence="7" type="ORF">HHI36_018586</name>
</gene>
<evidence type="ECO:0000313" key="7">
    <source>
        <dbReference type="EMBL" id="KAL3284427.1"/>
    </source>
</evidence>
<dbReference type="InterPro" id="IPR017438">
    <property type="entry name" value="ATP-NAD_kinase_N"/>
</dbReference>
<dbReference type="PROSITE" id="PS50146">
    <property type="entry name" value="DAGK"/>
    <property type="match status" value="1"/>
</dbReference>
<dbReference type="Proteomes" id="UP001516400">
    <property type="component" value="Unassembled WGS sequence"/>
</dbReference>
<dbReference type="Pfam" id="PF00781">
    <property type="entry name" value="DAGK_cat"/>
    <property type="match status" value="1"/>
</dbReference>
<dbReference type="Gene3D" id="2.60.200.40">
    <property type="match status" value="1"/>
</dbReference>
<dbReference type="PANTHER" id="PTHR12358">
    <property type="entry name" value="SPHINGOSINE KINASE"/>
    <property type="match status" value="1"/>
</dbReference>
<reference evidence="7 8" key="1">
    <citation type="journal article" date="2021" name="BMC Biol.">
        <title>Horizontally acquired antibacterial genes associated with adaptive radiation of ladybird beetles.</title>
        <authorList>
            <person name="Li H.S."/>
            <person name="Tang X.F."/>
            <person name="Huang Y.H."/>
            <person name="Xu Z.Y."/>
            <person name="Chen M.L."/>
            <person name="Du X.Y."/>
            <person name="Qiu B.Y."/>
            <person name="Chen P.T."/>
            <person name="Zhang W."/>
            <person name="Slipinski A."/>
            <person name="Escalona H.E."/>
            <person name="Waterhouse R.M."/>
            <person name="Zwick A."/>
            <person name="Pang H."/>
        </authorList>
    </citation>
    <scope>NUCLEOTIDE SEQUENCE [LARGE SCALE GENOMIC DNA]</scope>
    <source>
        <strain evidence="7">SYSU2018</strain>
    </source>
</reference>